<dbReference type="Proteomes" id="UP000054544">
    <property type="component" value="Unassembled WGS sequence"/>
</dbReference>
<reference evidence="3" key="1">
    <citation type="submission" date="2013-02" db="EMBL/GenBank/DDBJ databases">
        <title>Whole genome sequencing and comparative genomics of Metarhizium anisopliae isolates Ma69/BRIP 53293 and Ma23/BRIP 53284.</title>
        <authorList>
            <person name="Pattemore J."/>
            <person name="Hane J.K."/>
            <person name="Williams A.H."/>
            <person name="Wilson B.A.L."/>
            <person name="Stodart B.J."/>
            <person name="Ash G.J."/>
        </authorList>
    </citation>
    <scope>NUCLEOTIDE SEQUENCE</scope>
    <source>
        <strain evidence="3">BRIP 53293</strain>
    </source>
</reference>
<dbReference type="EMBL" id="KE384825">
    <property type="protein sequence ID" value="KJK73478.1"/>
    <property type="molecule type" value="Genomic_DNA"/>
</dbReference>
<feature type="region of interest" description="Disordered" evidence="1">
    <location>
        <begin position="31"/>
        <end position="60"/>
    </location>
</feature>
<evidence type="ECO:0000256" key="1">
    <source>
        <dbReference type="SAM" id="MobiDB-lite"/>
    </source>
</evidence>
<organism evidence="3 4">
    <name type="scientific">Metarhizium anisopliae BRIP 53293</name>
    <dbReference type="NCBI Taxonomy" id="1291518"/>
    <lineage>
        <taxon>Eukaryota</taxon>
        <taxon>Fungi</taxon>
        <taxon>Dikarya</taxon>
        <taxon>Ascomycota</taxon>
        <taxon>Pezizomycotina</taxon>
        <taxon>Sordariomycetes</taxon>
        <taxon>Hypocreomycetidae</taxon>
        <taxon>Hypocreales</taxon>
        <taxon>Clavicipitaceae</taxon>
        <taxon>Metarhizium</taxon>
    </lineage>
</organism>
<dbReference type="AlphaFoldDB" id="A0A0D9NID6"/>
<proteinExistence type="predicted"/>
<gene>
    <name evidence="3" type="ORF">H634G_11280</name>
    <name evidence="2" type="ORF">H634G_11626</name>
</gene>
<accession>A0A0D9NID6</accession>
<evidence type="ECO:0000313" key="3">
    <source>
        <dbReference type="EMBL" id="KJK73478.1"/>
    </source>
</evidence>
<evidence type="ECO:0000313" key="2">
    <source>
        <dbReference type="EMBL" id="KJK73287.1"/>
    </source>
</evidence>
<keyword evidence="4" id="KW-1185">Reference proteome</keyword>
<dbReference type="EMBL" id="KE385041">
    <property type="protein sequence ID" value="KJK73287.1"/>
    <property type="molecule type" value="Genomic_DNA"/>
</dbReference>
<reference evidence="4" key="2">
    <citation type="journal article" date="2014" name="BMC Genomics">
        <title>The genome sequence of the biocontrol fungus Metarhizium anisopliae and comparative genomics of Metarhizium species.</title>
        <authorList>
            <person name="Pattemore J.A."/>
            <person name="Hane J.K."/>
            <person name="Williams A.H."/>
            <person name="Wilson B.A."/>
            <person name="Stodart B.J."/>
            <person name="Ash G.J."/>
        </authorList>
    </citation>
    <scope>NUCLEOTIDE SEQUENCE [LARGE SCALE GENOMIC DNA]</scope>
    <source>
        <strain evidence="4">BRIP 53293</strain>
    </source>
</reference>
<evidence type="ECO:0000313" key="4">
    <source>
        <dbReference type="Proteomes" id="UP000054544"/>
    </source>
</evidence>
<protein>
    <submittedName>
        <fullName evidence="3">Uncharacterized protein</fullName>
    </submittedName>
</protein>
<name>A0A0D9NID6_METAN</name>
<sequence>MTPWALVLPKAVTIRPANTILSYSRAASLITRNPPNIPPNAPLVHAMSPPSRQHPPLNQQ</sequence>